<evidence type="ECO:0000313" key="2">
    <source>
        <dbReference type="EMBL" id="KAF5821608.1"/>
    </source>
</evidence>
<accession>A0A251SDK3</accession>
<dbReference type="EMBL" id="MNCJ02000316">
    <property type="protein sequence ID" value="KAF5821608.1"/>
    <property type="molecule type" value="Genomic_DNA"/>
</dbReference>
<name>A0A251SDK3_HELAN</name>
<dbReference type="Proteomes" id="UP000215914">
    <property type="component" value="Chromosome 15"/>
</dbReference>
<reference evidence="3" key="2">
    <citation type="submission" date="2017-02" db="EMBL/GenBank/DDBJ databases">
        <title>Sunflower complete genome.</title>
        <authorList>
            <person name="Langlade N."/>
            <person name="Munos S."/>
        </authorList>
    </citation>
    <scope>NUCLEOTIDE SEQUENCE [LARGE SCALE GENOMIC DNA]</scope>
    <source>
        <tissue evidence="3">Leaves</tissue>
    </source>
</reference>
<dbReference type="EMBL" id="CM007890">
    <property type="protein sequence ID" value="OTG36740.1"/>
    <property type="molecule type" value="Genomic_DNA"/>
</dbReference>
<sequence length="64" mass="7412">MLMKMRKDLVISTMSLIYQMVFLTRFFLHTLIIGGDHIMHTIFPLHGQEENTCYADYSISLGTS</sequence>
<organism evidence="3 5">
    <name type="scientific">Helianthus annuus</name>
    <name type="common">Common sunflower</name>
    <dbReference type="NCBI Taxonomy" id="4232"/>
    <lineage>
        <taxon>Eukaryota</taxon>
        <taxon>Viridiplantae</taxon>
        <taxon>Streptophyta</taxon>
        <taxon>Embryophyta</taxon>
        <taxon>Tracheophyta</taxon>
        <taxon>Spermatophyta</taxon>
        <taxon>Magnoliopsida</taxon>
        <taxon>eudicotyledons</taxon>
        <taxon>Gunneridae</taxon>
        <taxon>Pentapetalae</taxon>
        <taxon>asterids</taxon>
        <taxon>campanulids</taxon>
        <taxon>Asterales</taxon>
        <taxon>Asteraceae</taxon>
        <taxon>Asteroideae</taxon>
        <taxon>Heliantheae alliance</taxon>
        <taxon>Heliantheae</taxon>
        <taxon>Helianthus</taxon>
    </lineage>
</organism>
<protein>
    <submittedName>
        <fullName evidence="3">Uncharacterized protein</fullName>
    </submittedName>
</protein>
<evidence type="ECO:0000313" key="4">
    <source>
        <dbReference type="EMBL" id="OTG36740.1"/>
    </source>
</evidence>
<dbReference type="EMBL" id="MNCJ02000330">
    <property type="protein sequence ID" value="KAF5766880.1"/>
    <property type="molecule type" value="Genomic_DNA"/>
</dbReference>
<dbReference type="Gramene" id="mRNA:HanXRQr2_Chr15g0720641">
    <property type="protein sequence ID" value="mRNA:HanXRQr2_Chr15g0720641"/>
    <property type="gene ID" value="HanXRQr2_Chr15g0720641"/>
</dbReference>
<gene>
    <name evidence="4" type="ORF">HannXRQ_Chr01g0010861</name>
    <name evidence="3" type="ORF">HannXRQ_Chr15g0496051</name>
    <name evidence="2" type="ORF">HanXRQr2_Chr01g0015991</name>
    <name evidence="1" type="ORF">HanXRQr2_Chr15g0720641</name>
</gene>
<dbReference type="EMBL" id="CM007904">
    <property type="protein sequence ID" value="OTF96612.1"/>
    <property type="molecule type" value="Genomic_DNA"/>
</dbReference>
<dbReference type="Proteomes" id="UP000215914">
    <property type="component" value="Chromosome 1"/>
</dbReference>
<keyword evidence="5" id="KW-1185">Reference proteome</keyword>
<evidence type="ECO:0000313" key="5">
    <source>
        <dbReference type="Proteomes" id="UP000215914"/>
    </source>
</evidence>
<reference evidence="1 5" key="1">
    <citation type="journal article" date="2017" name="Nature">
        <title>The sunflower genome provides insights into oil metabolism, flowering and Asterid evolution.</title>
        <authorList>
            <person name="Badouin H."/>
            <person name="Gouzy J."/>
            <person name="Grassa C.J."/>
            <person name="Murat F."/>
            <person name="Staton S.E."/>
            <person name="Cottret L."/>
            <person name="Lelandais-Briere C."/>
            <person name="Owens G.L."/>
            <person name="Carrere S."/>
            <person name="Mayjonade B."/>
            <person name="Legrand L."/>
            <person name="Gill N."/>
            <person name="Kane N.C."/>
            <person name="Bowers J.E."/>
            <person name="Hubner S."/>
            <person name="Bellec A."/>
            <person name="Berard A."/>
            <person name="Berges H."/>
            <person name="Blanchet N."/>
            <person name="Boniface M.C."/>
            <person name="Brunel D."/>
            <person name="Catrice O."/>
            <person name="Chaidir N."/>
            <person name="Claudel C."/>
            <person name="Donnadieu C."/>
            <person name="Faraut T."/>
            <person name="Fievet G."/>
            <person name="Helmstetter N."/>
            <person name="King M."/>
            <person name="Knapp S.J."/>
            <person name="Lai Z."/>
            <person name="Le Paslier M.C."/>
            <person name="Lippi Y."/>
            <person name="Lorenzon L."/>
            <person name="Mandel J.R."/>
            <person name="Marage G."/>
            <person name="Marchand G."/>
            <person name="Marquand E."/>
            <person name="Bret-Mestries E."/>
            <person name="Morien E."/>
            <person name="Nambeesan S."/>
            <person name="Nguyen T."/>
            <person name="Pegot-Espagnet P."/>
            <person name="Pouilly N."/>
            <person name="Raftis F."/>
            <person name="Sallet E."/>
            <person name="Schiex T."/>
            <person name="Thomas J."/>
            <person name="Vandecasteele C."/>
            <person name="Vares D."/>
            <person name="Vear F."/>
            <person name="Vautrin S."/>
            <person name="Crespi M."/>
            <person name="Mangin B."/>
            <person name="Burke J.M."/>
            <person name="Salse J."/>
            <person name="Munos S."/>
            <person name="Vincourt P."/>
            <person name="Rieseberg L.H."/>
            <person name="Langlade N.B."/>
        </authorList>
    </citation>
    <scope>NUCLEOTIDE SEQUENCE [LARGE SCALE GENOMIC DNA]</scope>
    <source>
        <strain evidence="5">cv. SF193</strain>
        <tissue evidence="1">Leaves</tissue>
    </source>
</reference>
<evidence type="ECO:0000313" key="1">
    <source>
        <dbReference type="EMBL" id="KAF5766880.1"/>
    </source>
</evidence>
<dbReference type="Gramene" id="mRNA:HanXRQr2_Chr01g0015991">
    <property type="protein sequence ID" value="mRNA:HanXRQr2_Chr01g0015991"/>
    <property type="gene ID" value="HanXRQr2_Chr01g0015991"/>
</dbReference>
<dbReference type="AlphaFoldDB" id="A0A251SDK3"/>
<reference evidence="1" key="3">
    <citation type="submission" date="2020-06" db="EMBL/GenBank/DDBJ databases">
        <title>Helianthus annuus Genome sequencing and assembly Release 2.</title>
        <authorList>
            <person name="Gouzy J."/>
            <person name="Langlade N."/>
            <person name="Munos S."/>
        </authorList>
    </citation>
    <scope>NUCLEOTIDE SEQUENCE</scope>
    <source>
        <tissue evidence="1">Leaves</tissue>
    </source>
</reference>
<proteinExistence type="predicted"/>
<evidence type="ECO:0000313" key="3">
    <source>
        <dbReference type="EMBL" id="OTF96612.1"/>
    </source>
</evidence>